<accession>A0A8J2PYV0</accession>
<dbReference type="EMBL" id="CAJVCH010541910">
    <property type="protein sequence ID" value="CAG7826995.1"/>
    <property type="molecule type" value="Genomic_DNA"/>
</dbReference>
<proteinExistence type="predicted"/>
<dbReference type="Proteomes" id="UP000708208">
    <property type="component" value="Unassembled WGS sequence"/>
</dbReference>
<organism evidence="2 3">
    <name type="scientific">Allacma fusca</name>
    <dbReference type="NCBI Taxonomy" id="39272"/>
    <lineage>
        <taxon>Eukaryota</taxon>
        <taxon>Metazoa</taxon>
        <taxon>Ecdysozoa</taxon>
        <taxon>Arthropoda</taxon>
        <taxon>Hexapoda</taxon>
        <taxon>Collembola</taxon>
        <taxon>Symphypleona</taxon>
        <taxon>Sminthuridae</taxon>
        <taxon>Allacma</taxon>
    </lineage>
</organism>
<dbReference type="AlphaFoldDB" id="A0A8J2PYV0"/>
<sequence length="111" mass="12604">MHITVVGSLIFLTAFNDLATAGLLKEIKGFKKFFRLFVDYDTLWDRLKVCKYSKSDFECNNYCLENSVPNLQPYCGGICQGFCAELCSCIYCPQFIPAHPPINNAAHNTRH</sequence>
<evidence type="ECO:0000313" key="2">
    <source>
        <dbReference type="EMBL" id="CAG7826995.1"/>
    </source>
</evidence>
<keyword evidence="1" id="KW-0732">Signal</keyword>
<evidence type="ECO:0000313" key="3">
    <source>
        <dbReference type="Proteomes" id="UP000708208"/>
    </source>
</evidence>
<keyword evidence="3" id="KW-1185">Reference proteome</keyword>
<reference evidence="2" key="1">
    <citation type="submission" date="2021-06" db="EMBL/GenBank/DDBJ databases">
        <authorList>
            <person name="Hodson N. C."/>
            <person name="Mongue J. A."/>
            <person name="Jaron S. K."/>
        </authorList>
    </citation>
    <scope>NUCLEOTIDE SEQUENCE</scope>
</reference>
<feature type="signal peptide" evidence="1">
    <location>
        <begin position="1"/>
        <end position="21"/>
    </location>
</feature>
<name>A0A8J2PYV0_9HEXA</name>
<feature type="chain" id="PRO_5035240346" description="Defensin-like protein" evidence="1">
    <location>
        <begin position="22"/>
        <end position="111"/>
    </location>
</feature>
<gene>
    <name evidence="2" type="ORF">AFUS01_LOCUS37012</name>
</gene>
<comment type="caution">
    <text evidence="2">The sequence shown here is derived from an EMBL/GenBank/DDBJ whole genome shotgun (WGS) entry which is preliminary data.</text>
</comment>
<evidence type="ECO:0000256" key="1">
    <source>
        <dbReference type="SAM" id="SignalP"/>
    </source>
</evidence>
<protein>
    <recommendedName>
        <fullName evidence="4">Defensin-like protein</fullName>
    </recommendedName>
</protein>
<evidence type="ECO:0008006" key="4">
    <source>
        <dbReference type="Google" id="ProtNLM"/>
    </source>
</evidence>